<sequence length="73" mass="8457">MHMNPTPLPFFPSKKYLHDITAKMTGIGRAVSESAEKKRTIGSVAPIFLLCYNYDRCVEYLFFFEKRGDFHHG</sequence>
<evidence type="ECO:0000313" key="1">
    <source>
        <dbReference type="EMBL" id="AKF95138.1"/>
    </source>
</evidence>
<name>A0A0F7C111_BRELA</name>
<protein>
    <submittedName>
        <fullName evidence="1">Uncharacterized protein</fullName>
    </submittedName>
</protein>
<gene>
    <name evidence="1" type="ORF">EX87_15905</name>
</gene>
<geneLocation type="plasmid" evidence="1">
    <name>unnamed1</name>
</geneLocation>
<reference evidence="1" key="1">
    <citation type="submission" date="2015-03" db="EMBL/GenBank/DDBJ databases">
        <title>MIGS Cultured Bacterial/Archaeal sample from Brevibacillus laterosporus.</title>
        <authorList>
            <person name="Zeng D."/>
            <person name="Zhu L."/>
            <person name="Dong G."/>
            <person name="Ye W."/>
            <person name="Ren D."/>
            <person name="Wu L."/>
            <person name="Xu J."/>
            <person name="Li G."/>
            <person name="Guo L."/>
        </authorList>
    </citation>
    <scope>NUCLEOTIDE SEQUENCE</scope>
    <source>
        <strain evidence="1">B9</strain>
        <plasmid evidence="1">unnamed1</plasmid>
    </source>
</reference>
<proteinExistence type="predicted"/>
<accession>A0A0F7C111</accession>
<dbReference type="AlphaFoldDB" id="A0A0F7C111"/>
<organism evidence="1">
    <name type="scientific">Brevibacillus laterosporus</name>
    <name type="common">Bacillus laterosporus</name>
    <dbReference type="NCBI Taxonomy" id="1465"/>
    <lineage>
        <taxon>Bacteria</taxon>
        <taxon>Bacillati</taxon>
        <taxon>Bacillota</taxon>
        <taxon>Bacilli</taxon>
        <taxon>Bacillales</taxon>
        <taxon>Paenibacillaceae</taxon>
        <taxon>Brevibacillus</taxon>
    </lineage>
</organism>
<keyword evidence="1" id="KW-0614">Plasmid</keyword>
<dbReference type="EMBL" id="CP011075">
    <property type="protein sequence ID" value="AKF95138.1"/>
    <property type="molecule type" value="Genomic_DNA"/>
</dbReference>